<dbReference type="AlphaFoldDB" id="A0A6J6PIS5"/>
<sequence>MRLRAHHAIEGLHAVTTIGLRLIDREVCILQQRVGEPALLVGESDTNRRRDLHDLAIEMKWCLDCSDETSGFKHRDIGSFHGLTKNHKLTAVETGNCVDLADGLFDAPSCFFKQPIAGTGAQAVIDRLEPVDVEYQQ</sequence>
<reference evidence="1" key="1">
    <citation type="submission" date="2020-05" db="EMBL/GenBank/DDBJ databases">
        <authorList>
            <person name="Chiriac C."/>
            <person name="Salcher M."/>
            <person name="Ghai R."/>
            <person name="Kavagutti S V."/>
        </authorList>
    </citation>
    <scope>NUCLEOTIDE SEQUENCE</scope>
</reference>
<gene>
    <name evidence="1" type="ORF">UFOPK2366_01141</name>
</gene>
<dbReference type="EMBL" id="CAEZXM010000210">
    <property type="protein sequence ID" value="CAB4698506.1"/>
    <property type="molecule type" value="Genomic_DNA"/>
</dbReference>
<name>A0A6J6PIS5_9ZZZZ</name>
<proteinExistence type="predicted"/>
<evidence type="ECO:0000313" key="1">
    <source>
        <dbReference type="EMBL" id="CAB4698506.1"/>
    </source>
</evidence>
<organism evidence="1">
    <name type="scientific">freshwater metagenome</name>
    <dbReference type="NCBI Taxonomy" id="449393"/>
    <lineage>
        <taxon>unclassified sequences</taxon>
        <taxon>metagenomes</taxon>
        <taxon>ecological metagenomes</taxon>
    </lineage>
</organism>
<protein>
    <submittedName>
        <fullName evidence="1">Unannotated protein</fullName>
    </submittedName>
</protein>
<accession>A0A6J6PIS5</accession>